<dbReference type="Proteomes" id="UP000053573">
    <property type="component" value="Unassembled WGS sequence"/>
</dbReference>
<dbReference type="EMBL" id="LDEV01000804">
    <property type="protein sequence ID" value="KLJ12557.1"/>
    <property type="molecule type" value="Genomic_DNA"/>
</dbReference>
<dbReference type="STRING" id="2060906.A0A0H1BNG6"/>
<proteinExistence type="predicted"/>
<organism evidence="1 2">
    <name type="scientific">Blastomyces silverae</name>
    <dbReference type="NCBI Taxonomy" id="2060906"/>
    <lineage>
        <taxon>Eukaryota</taxon>
        <taxon>Fungi</taxon>
        <taxon>Dikarya</taxon>
        <taxon>Ascomycota</taxon>
        <taxon>Pezizomycotina</taxon>
        <taxon>Eurotiomycetes</taxon>
        <taxon>Eurotiomycetidae</taxon>
        <taxon>Onygenales</taxon>
        <taxon>Ajellomycetaceae</taxon>
        <taxon>Blastomyces</taxon>
    </lineage>
</organism>
<dbReference type="OrthoDB" id="3940621at2759"/>
<protein>
    <submittedName>
        <fullName evidence="1">Uncharacterized protein</fullName>
    </submittedName>
</protein>
<keyword evidence="2" id="KW-1185">Reference proteome</keyword>
<gene>
    <name evidence="1" type="ORF">EMPG_12412</name>
</gene>
<dbReference type="AlphaFoldDB" id="A0A0H1BNG6"/>
<evidence type="ECO:0000313" key="1">
    <source>
        <dbReference type="EMBL" id="KLJ12557.1"/>
    </source>
</evidence>
<name>A0A0H1BNG6_9EURO</name>
<sequence length="96" mass="11387">MTAAQIEKQNEEDWNSMLPAGIPVLVTGEFGMAVGHLLADPVYCDSLREHSEKYEPFDRLLRKWEKRFQRSLWWHLKKKVHRKLGIPMMEDIGYQM</sequence>
<accession>A0A0H1BNG6</accession>
<evidence type="ECO:0000313" key="2">
    <source>
        <dbReference type="Proteomes" id="UP000053573"/>
    </source>
</evidence>
<reference evidence="2" key="1">
    <citation type="journal article" date="2015" name="PLoS Genet.">
        <title>The dynamic genome and transcriptome of the human fungal pathogen Blastomyces and close relative Emmonsia.</title>
        <authorList>
            <person name="Munoz J.F."/>
            <person name="Gauthier G.M."/>
            <person name="Desjardins C.A."/>
            <person name="Gallo J.E."/>
            <person name="Holder J."/>
            <person name="Sullivan T.D."/>
            <person name="Marty A.J."/>
            <person name="Carmen J.C."/>
            <person name="Chen Z."/>
            <person name="Ding L."/>
            <person name="Gujja S."/>
            <person name="Magrini V."/>
            <person name="Misas E."/>
            <person name="Mitreva M."/>
            <person name="Priest M."/>
            <person name="Saif S."/>
            <person name="Whiston E.A."/>
            <person name="Young S."/>
            <person name="Zeng Q."/>
            <person name="Goldman W.E."/>
            <person name="Mardis E.R."/>
            <person name="Taylor J.W."/>
            <person name="McEwen J.G."/>
            <person name="Clay O.K."/>
            <person name="Klein B.S."/>
            <person name="Cuomo C.A."/>
        </authorList>
    </citation>
    <scope>NUCLEOTIDE SEQUENCE [LARGE SCALE GENOMIC DNA]</scope>
    <source>
        <strain evidence="2">UAMH 139</strain>
    </source>
</reference>
<comment type="caution">
    <text evidence="1">The sequence shown here is derived from an EMBL/GenBank/DDBJ whole genome shotgun (WGS) entry which is preliminary data.</text>
</comment>